<keyword evidence="3" id="KW-1185">Reference proteome</keyword>
<dbReference type="OrthoDB" id="5125733at2759"/>
<dbReference type="AlphaFoldDB" id="A0A4Q4TM88"/>
<comment type="caution">
    <text evidence="2">The sequence shown here is derived from an EMBL/GenBank/DDBJ whole genome shotgun (WGS) entry which is preliminary data.</text>
</comment>
<dbReference type="EMBL" id="QJNU01000068">
    <property type="protein sequence ID" value="RYP08281.1"/>
    <property type="molecule type" value="Genomic_DNA"/>
</dbReference>
<dbReference type="Pfam" id="PF06985">
    <property type="entry name" value="HET"/>
    <property type="match status" value="1"/>
</dbReference>
<reference evidence="2 3" key="1">
    <citation type="submission" date="2018-06" db="EMBL/GenBank/DDBJ databases">
        <title>Complete Genomes of Monosporascus.</title>
        <authorList>
            <person name="Robinson A.J."/>
            <person name="Natvig D.O."/>
        </authorList>
    </citation>
    <scope>NUCLEOTIDE SEQUENCE [LARGE SCALE GENOMIC DNA]</scope>
    <source>
        <strain evidence="2 3">CBS 110550</strain>
    </source>
</reference>
<feature type="domain" description="Heterokaryon incompatibility" evidence="1">
    <location>
        <begin position="188"/>
        <end position="345"/>
    </location>
</feature>
<name>A0A4Q4TM88_9PEZI</name>
<accession>A0A4Q4TM88</accession>
<dbReference type="Proteomes" id="UP000293360">
    <property type="component" value="Unassembled WGS sequence"/>
</dbReference>
<evidence type="ECO:0000313" key="3">
    <source>
        <dbReference type="Proteomes" id="UP000293360"/>
    </source>
</evidence>
<dbReference type="PANTHER" id="PTHR33112:SF16">
    <property type="entry name" value="HETEROKARYON INCOMPATIBILITY DOMAIN-CONTAINING PROTEIN"/>
    <property type="match status" value="1"/>
</dbReference>
<evidence type="ECO:0000259" key="1">
    <source>
        <dbReference type="Pfam" id="PF06985"/>
    </source>
</evidence>
<gene>
    <name evidence="2" type="ORF">DL764_002015</name>
</gene>
<dbReference type="PANTHER" id="PTHR33112">
    <property type="entry name" value="DOMAIN PROTEIN, PUTATIVE-RELATED"/>
    <property type="match status" value="1"/>
</dbReference>
<evidence type="ECO:0000313" key="2">
    <source>
        <dbReference type="EMBL" id="RYP08281.1"/>
    </source>
</evidence>
<dbReference type="InterPro" id="IPR010730">
    <property type="entry name" value="HET"/>
</dbReference>
<proteinExistence type="predicted"/>
<protein>
    <recommendedName>
        <fullName evidence="1">Heterokaryon incompatibility domain-containing protein</fullName>
    </recommendedName>
</protein>
<sequence length="627" mass="71387">MALEPARLPAFETWCQWCIWEKESRPLTTCTKRDTFPERSYRRIKQIEQAAREGCWTCGLLLSAVERLWVPDDPEVKTNPGDLYLRYDAERFTINCQTKHPPLQIYCAEDQPQAYRFIGGPELPLRASSEETRRFIASCVAECLQNHPLCRKASQGLAEAWPSRILEIDPPNSRVKLVEFDVTMDQQYVALSYCWGPVEPPFQASSDTLRALKMGVSFSKLPKTLVDAVRFTVKLGLNLIWIDSLCIIQNNPKDWEEESCKMSTVYRHAMFTIIANCASSCVEGFLDRERDAPVLLEKVDVGGRRTEIRARKVSKLGHHRPPRYDHGGQHRCLEPVDTRGWTLQEKLLSPRSVTFTSDEVQWECRSMKRCECNQPPSEDMAELFSSPVEEWFAILEDYTSRRITKNTDRLVALSGISRVMSRSLRANYGAGIWFASEPSMLTVIGLLWGKMDGITRPSFAPQEYLAPSFSWASIVGEVIHINAAKFLSYSYLAKTLEVNAMPVTPDPFGSVAFGALKLEGRLVRTKMSWKKGEPRWKVPPTAGLTLPQATCNIDVPLQRVPLPECGFTIQRRVSENLEESERTMETLEFRETDVFVLPLLVRLENDSERICDYGLRAYELCSLLASS</sequence>
<organism evidence="2 3">
    <name type="scientific">Monosporascus ibericus</name>
    <dbReference type="NCBI Taxonomy" id="155417"/>
    <lineage>
        <taxon>Eukaryota</taxon>
        <taxon>Fungi</taxon>
        <taxon>Dikarya</taxon>
        <taxon>Ascomycota</taxon>
        <taxon>Pezizomycotina</taxon>
        <taxon>Sordariomycetes</taxon>
        <taxon>Xylariomycetidae</taxon>
        <taxon>Xylariales</taxon>
        <taxon>Xylariales incertae sedis</taxon>
        <taxon>Monosporascus</taxon>
    </lineage>
</organism>
<dbReference type="STRING" id="155417.A0A4Q4TM88"/>